<protein>
    <submittedName>
        <fullName evidence="1">Uncharacterized protein</fullName>
    </submittedName>
</protein>
<dbReference type="RefSeq" id="XP_018039372.1">
    <property type="nucleotide sequence ID" value="XM_018186832.1"/>
</dbReference>
<sequence length="151" mass="17230">MLLAQGVEKLLAWVSARQCDVFLMSEHFDFCCSLKYLENFWNEQSCKESLELAIMLKLCSAQTLPVLARCLCCVRHSELAVSFARVVKLRPDYLMTGVGGPPVVPYQQSAFSDAKQREDRKARQEHRSHRSPAQATILQPHQFLRHAILIV</sequence>
<dbReference type="EMBL" id="KV441550">
    <property type="protein sequence ID" value="OAG09007.1"/>
    <property type="molecule type" value="Genomic_DNA"/>
</dbReference>
<dbReference type="InParanoid" id="A0A177CQH7"/>
<name>A0A177CQH7_9PLEO</name>
<proteinExistence type="predicted"/>
<keyword evidence="2" id="KW-1185">Reference proteome</keyword>
<gene>
    <name evidence="1" type="ORF">CC84DRAFT_599896</name>
</gene>
<reference evidence="1 2" key="1">
    <citation type="submission" date="2016-05" db="EMBL/GenBank/DDBJ databases">
        <title>Comparative analysis of secretome profiles of manganese(II)-oxidizing ascomycete fungi.</title>
        <authorList>
            <consortium name="DOE Joint Genome Institute"/>
            <person name="Zeiner C.A."/>
            <person name="Purvine S.O."/>
            <person name="Zink E.M."/>
            <person name="Wu S."/>
            <person name="Pasa-Tolic L."/>
            <person name="Chaput D.L."/>
            <person name="Haridas S."/>
            <person name="Grigoriev I.V."/>
            <person name="Santelli C.M."/>
            <person name="Hansel C.M."/>
        </authorList>
    </citation>
    <scope>NUCLEOTIDE SEQUENCE [LARGE SCALE GENOMIC DNA]</scope>
    <source>
        <strain evidence="1 2">AP3s5-JAC2a</strain>
    </source>
</reference>
<dbReference type="GeneID" id="28770318"/>
<accession>A0A177CQH7</accession>
<dbReference type="AlphaFoldDB" id="A0A177CQH7"/>
<dbReference type="Proteomes" id="UP000077069">
    <property type="component" value="Unassembled WGS sequence"/>
</dbReference>
<organism evidence="1 2">
    <name type="scientific">Paraphaeosphaeria sporulosa</name>
    <dbReference type="NCBI Taxonomy" id="1460663"/>
    <lineage>
        <taxon>Eukaryota</taxon>
        <taxon>Fungi</taxon>
        <taxon>Dikarya</taxon>
        <taxon>Ascomycota</taxon>
        <taxon>Pezizomycotina</taxon>
        <taxon>Dothideomycetes</taxon>
        <taxon>Pleosporomycetidae</taxon>
        <taxon>Pleosporales</taxon>
        <taxon>Massarineae</taxon>
        <taxon>Didymosphaeriaceae</taxon>
        <taxon>Paraphaeosphaeria</taxon>
    </lineage>
</organism>
<evidence type="ECO:0000313" key="2">
    <source>
        <dbReference type="Proteomes" id="UP000077069"/>
    </source>
</evidence>
<evidence type="ECO:0000313" key="1">
    <source>
        <dbReference type="EMBL" id="OAG09007.1"/>
    </source>
</evidence>